<organism evidence="7 8">
    <name type="scientific">Streptomyces polychromogenes</name>
    <dbReference type="NCBI Taxonomy" id="67342"/>
    <lineage>
        <taxon>Bacteria</taxon>
        <taxon>Bacillati</taxon>
        <taxon>Actinomycetota</taxon>
        <taxon>Actinomycetes</taxon>
        <taxon>Kitasatosporales</taxon>
        <taxon>Streptomycetaceae</taxon>
        <taxon>Streptomyces</taxon>
    </lineage>
</organism>
<dbReference type="PANTHER" id="PTHR43248">
    <property type="entry name" value="2-SUCCINYL-6-HYDROXY-2,4-CYCLOHEXADIENE-1-CARBOXYLATE SYNTHASE"/>
    <property type="match status" value="1"/>
</dbReference>
<comment type="similarity">
    <text evidence="1">Belongs to the peptidase S33 family.</text>
</comment>
<evidence type="ECO:0000256" key="1">
    <source>
        <dbReference type="ARBA" id="ARBA00010088"/>
    </source>
</evidence>
<evidence type="ECO:0000256" key="4">
    <source>
        <dbReference type="SAM" id="MobiDB-lite"/>
    </source>
</evidence>
<dbReference type="Gene3D" id="3.40.50.1820">
    <property type="entry name" value="alpha/beta hydrolase"/>
    <property type="match status" value="1"/>
</dbReference>
<feature type="region of interest" description="Disordered" evidence="4">
    <location>
        <begin position="51"/>
        <end position="100"/>
    </location>
</feature>
<keyword evidence="3 7" id="KW-0378">Hydrolase</keyword>
<feature type="domain" description="Peptidase S33 tripeptidyl aminopeptidase-like C-terminal" evidence="6">
    <location>
        <begin position="460"/>
        <end position="563"/>
    </location>
</feature>
<comment type="caution">
    <text evidence="7">The sequence shown here is derived from an EMBL/GenBank/DDBJ whole genome shotgun (WGS) entry which is preliminary data.</text>
</comment>
<evidence type="ECO:0000256" key="3">
    <source>
        <dbReference type="ARBA" id="ARBA00022801"/>
    </source>
</evidence>
<dbReference type="PANTHER" id="PTHR43248:SF29">
    <property type="entry name" value="TRIPEPTIDYL AMINOPEPTIDASE"/>
    <property type="match status" value="1"/>
</dbReference>
<dbReference type="GO" id="GO:0016787">
    <property type="term" value="F:hydrolase activity"/>
    <property type="evidence" value="ECO:0007669"/>
    <property type="project" value="UniProtKB-KW"/>
</dbReference>
<keyword evidence="8" id="KW-1185">Reference proteome</keyword>
<proteinExistence type="inferred from homology"/>
<accession>A0ABN0VMZ3</accession>
<dbReference type="SUPFAM" id="SSF53474">
    <property type="entry name" value="alpha/beta-Hydrolases"/>
    <property type="match status" value="1"/>
</dbReference>
<evidence type="ECO:0000313" key="8">
    <source>
        <dbReference type="Proteomes" id="UP001501867"/>
    </source>
</evidence>
<keyword evidence="2 5" id="KW-0732">Signal</keyword>
<protein>
    <submittedName>
        <fullName evidence="7">Alpha/beta hydrolase</fullName>
    </submittedName>
</protein>
<feature type="compositionally biased region" description="Low complexity" evidence="4">
    <location>
        <begin position="51"/>
        <end position="60"/>
    </location>
</feature>
<sequence>MRTTLAHHAVASAALCLALCAPAAPARASDGPGPSSGRLAAEDAGAELVARRAAAAAARRPVTGAPGSPSHHTRPTQGSRPVTRPMPRPGRDAPGDAAPLEFLPCPAAEELPEPVRCATLRVPLDYARPDGPQLSLTVSRVPASGRGGAVRQGALVFNPGGPGASGTYFPLLADRPAWARVAAAYDLVGYAPRGVGGSAPLTCQDPAERPQGPTQVPARPSPAYKRERRAAARAYAEGCARHTGAALAQYTTLNNARDLDVLRAALGERRLSFLGASYGTYLGAVYATRHPDRVRRMVFDSAVDPDPRRVWYLDNLGQADAFERRWADFRAWTARHHAVYGLGSTARAVRESYEKVRAAVARTPAGGVVGTGELQAAYLQTAYYDEVWPERAAALAAYLRGDPGPLVRQAARDPEAAGTAANATAVYTAVLCNDAPWPAAWETWDRDNTELARSAPFETWANAFLNLPCADWPVRERQRPVEVGAPPAGTRLPRTLIVAAERDGATPYRGALELQGRLGAGAALVTESAAGAHGVAGGRNACVDRHVERYLLTGTTPGWRVTCAPHPEPAPVTLDEGAASAPRALLPPLV</sequence>
<evidence type="ECO:0000313" key="7">
    <source>
        <dbReference type="EMBL" id="GAA0312367.1"/>
    </source>
</evidence>
<gene>
    <name evidence="7" type="ORF">GCM10010302_59030</name>
</gene>
<name>A0ABN0VMZ3_9ACTN</name>
<dbReference type="InterPro" id="IPR013595">
    <property type="entry name" value="Pept_S33_TAP-like_C"/>
</dbReference>
<dbReference type="RefSeq" id="WP_344166210.1">
    <property type="nucleotide sequence ID" value="NZ_BAAABV010000024.1"/>
</dbReference>
<dbReference type="EMBL" id="BAAABV010000024">
    <property type="protein sequence ID" value="GAA0312367.1"/>
    <property type="molecule type" value="Genomic_DNA"/>
</dbReference>
<evidence type="ECO:0000256" key="2">
    <source>
        <dbReference type="ARBA" id="ARBA00022729"/>
    </source>
</evidence>
<reference evidence="7 8" key="1">
    <citation type="journal article" date="2019" name="Int. J. Syst. Evol. Microbiol.">
        <title>The Global Catalogue of Microorganisms (GCM) 10K type strain sequencing project: providing services to taxonomists for standard genome sequencing and annotation.</title>
        <authorList>
            <consortium name="The Broad Institute Genomics Platform"/>
            <consortium name="The Broad Institute Genome Sequencing Center for Infectious Disease"/>
            <person name="Wu L."/>
            <person name="Ma J."/>
        </authorList>
    </citation>
    <scope>NUCLEOTIDE SEQUENCE [LARGE SCALE GENOMIC DNA]</scope>
    <source>
        <strain evidence="7 8">JCM 4505</strain>
    </source>
</reference>
<dbReference type="Proteomes" id="UP001501867">
    <property type="component" value="Unassembled WGS sequence"/>
</dbReference>
<feature type="chain" id="PRO_5045039930" evidence="5">
    <location>
        <begin position="29"/>
        <end position="590"/>
    </location>
</feature>
<dbReference type="InterPro" id="IPR051601">
    <property type="entry name" value="Serine_prot/Carboxylest_S33"/>
</dbReference>
<feature type="region of interest" description="Disordered" evidence="4">
    <location>
        <begin position="200"/>
        <end position="224"/>
    </location>
</feature>
<feature type="signal peptide" evidence="5">
    <location>
        <begin position="1"/>
        <end position="28"/>
    </location>
</feature>
<dbReference type="Pfam" id="PF08386">
    <property type="entry name" value="Abhydrolase_4"/>
    <property type="match status" value="1"/>
</dbReference>
<dbReference type="InterPro" id="IPR029058">
    <property type="entry name" value="AB_hydrolase_fold"/>
</dbReference>
<evidence type="ECO:0000259" key="6">
    <source>
        <dbReference type="Pfam" id="PF08386"/>
    </source>
</evidence>
<evidence type="ECO:0000256" key="5">
    <source>
        <dbReference type="SAM" id="SignalP"/>
    </source>
</evidence>